<keyword evidence="2" id="KW-1185">Reference proteome</keyword>
<dbReference type="EMBL" id="CAJVPL010000833">
    <property type="protein sequence ID" value="CAG8532926.1"/>
    <property type="molecule type" value="Genomic_DNA"/>
</dbReference>
<dbReference type="AlphaFoldDB" id="A0A9N9AJM6"/>
<reference evidence="1" key="1">
    <citation type="submission" date="2021-06" db="EMBL/GenBank/DDBJ databases">
        <authorList>
            <person name="Kallberg Y."/>
            <person name="Tangrot J."/>
            <person name="Rosling A."/>
        </authorList>
    </citation>
    <scope>NUCLEOTIDE SEQUENCE</scope>
    <source>
        <strain evidence="1">MT106</strain>
    </source>
</reference>
<organism evidence="1 2">
    <name type="scientific">Ambispora gerdemannii</name>
    <dbReference type="NCBI Taxonomy" id="144530"/>
    <lineage>
        <taxon>Eukaryota</taxon>
        <taxon>Fungi</taxon>
        <taxon>Fungi incertae sedis</taxon>
        <taxon>Mucoromycota</taxon>
        <taxon>Glomeromycotina</taxon>
        <taxon>Glomeromycetes</taxon>
        <taxon>Archaeosporales</taxon>
        <taxon>Ambisporaceae</taxon>
        <taxon>Ambispora</taxon>
    </lineage>
</organism>
<name>A0A9N9AJM6_9GLOM</name>
<feature type="non-terminal residue" evidence="1">
    <location>
        <position position="101"/>
    </location>
</feature>
<accession>A0A9N9AJM6</accession>
<evidence type="ECO:0000313" key="1">
    <source>
        <dbReference type="EMBL" id="CAG8532926.1"/>
    </source>
</evidence>
<comment type="caution">
    <text evidence="1">The sequence shown here is derived from an EMBL/GenBank/DDBJ whole genome shotgun (WGS) entry which is preliminary data.</text>
</comment>
<evidence type="ECO:0000313" key="2">
    <source>
        <dbReference type="Proteomes" id="UP000789831"/>
    </source>
</evidence>
<proteinExistence type="predicted"/>
<protein>
    <submittedName>
        <fullName evidence="1">12127_t:CDS:1</fullName>
    </submittedName>
</protein>
<sequence>VSLIVLNLKKDHKDWYDVNQAKNWMKIVLLAQSKHNVLEGAYLVWIGINKKFRKQRQCCVTSLKAARENAIISVMFWPAQSPIENLWAEIKTMVHRRTPPP</sequence>
<gene>
    <name evidence="1" type="ORF">AGERDE_LOCUS5801</name>
</gene>
<dbReference type="Proteomes" id="UP000789831">
    <property type="component" value="Unassembled WGS sequence"/>
</dbReference>